<evidence type="ECO:0000256" key="1">
    <source>
        <dbReference type="ARBA" id="ARBA00004201"/>
    </source>
</evidence>
<name>A0A2C9W0E3_MANES</name>
<protein>
    <recommendedName>
        <fullName evidence="8">Enhancer of mRNA-decapping protein 4 WD40 repeat region domain-containing protein</fullName>
    </recommendedName>
</protein>
<reference evidence="10" key="1">
    <citation type="journal article" date="2016" name="Nat. Biotechnol.">
        <title>Sequencing wild and cultivated cassava and related species reveals extensive interspecific hybridization and genetic diversity.</title>
        <authorList>
            <person name="Bredeson J.V."/>
            <person name="Lyons J.B."/>
            <person name="Prochnik S.E."/>
            <person name="Wu G.A."/>
            <person name="Ha C.M."/>
            <person name="Edsinger-Gonzales E."/>
            <person name="Grimwood J."/>
            <person name="Schmutz J."/>
            <person name="Rabbi I.Y."/>
            <person name="Egesi C."/>
            <person name="Nauluvula P."/>
            <person name="Lebot V."/>
            <person name="Ndunguru J."/>
            <person name="Mkamilo G."/>
            <person name="Bart R.S."/>
            <person name="Setter T.L."/>
            <person name="Gleadow R.M."/>
            <person name="Kulakow P."/>
            <person name="Ferguson M.E."/>
            <person name="Rounsley S."/>
            <person name="Rokhsar D.S."/>
        </authorList>
    </citation>
    <scope>NUCLEOTIDE SEQUENCE [LARGE SCALE GENOMIC DNA]</scope>
    <source>
        <strain evidence="10">cv. AM560-2</strain>
    </source>
</reference>
<feature type="compositionally biased region" description="Polar residues" evidence="7">
    <location>
        <begin position="161"/>
        <end position="171"/>
    </location>
</feature>
<dbReference type="InterPro" id="IPR036322">
    <property type="entry name" value="WD40_repeat_dom_sf"/>
</dbReference>
<evidence type="ECO:0000256" key="6">
    <source>
        <dbReference type="PROSITE-ProRule" id="PRU00221"/>
    </source>
</evidence>
<dbReference type="InterPro" id="IPR032401">
    <property type="entry name" value="EDC4_WD40"/>
</dbReference>
<dbReference type="InterPro" id="IPR015943">
    <property type="entry name" value="WD40/YVTN_repeat-like_dom_sf"/>
</dbReference>
<dbReference type="EMBL" id="CM004391">
    <property type="protein sequence ID" value="OAY51331.1"/>
    <property type="molecule type" value="Genomic_DNA"/>
</dbReference>
<feature type="compositionally biased region" description="Low complexity" evidence="7">
    <location>
        <begin position="42"/>
        <end position="66"/>
    </location>
</feature>
<dbReference type="STRING" id="3983.A0A2C9W0E3"/>
<dbReference type="Gene3D" id="2.130.10.10">
    <property type="entry name" value="YVTN repeat-like/Quinoprotein amine dehydrogenase"/>
    <property type="match status" value="2"/>
</dbReference>
<feature type="region of interest" description="Disordered" evidence="7">
    <location>
        <begin position="858"/>
        <end position="938"/>
    </location>
</feature>
<evidence type="ECO:0000259" key="8">
    <source>
        <dbReference type="Pfam" id="PF16529"/>
    </source>
</evidence>
<dbReference type="SUPFAM" id="SSF50978">
    <property type="entry name" value="WD40 repeat-like"/>
    <property type="match status" value="1"/>
</dbReference>
<dbReference type="Gramene" id="Manes.05G206100.1.v8.1">
    <property type="protein sequence ID" value="Manes.05G206100.1.v8.1.CDS"/>
    <property type="gene ID" value="Manes.05G206100.v8.1"/>
</dbReference>
<keyword evidence="5" id="KW-0677">Repeat</keyword>
<feature type="repeat" description="WD" evidence="6">
    <location>
        <begin position="379"/>
        <end position="412"/>
    </location>
</feature>
<evidence type="ECO:0000256" key="2">
    <source>
        <dbReference type="ARBA" id="ARBA00009639"/>
    </source>
</evidence>
<keyword evidence="10" id="KW-1185">Reference proteome</keyword>
<comment type="subcellular location">
    <subcellularLocation>
        <location evidence="1">Cytoplasm</location>
        <location evidence="1">P-body</location>
    </subcellularLocation>
</comment>
<dbReference type="SMART" id="SM00320">
    <property type="entry name" value="WD40"/>
    <property type="match status" value="2"/>
</dbReference>
<feature type="domain" description="Enhancer of mRNA-decapping protein 4 WD40 repeat region" evidence="8">
    <location>
        <begin position="212"/>
        <end position="525"/>
    </location>
</feature>
<feature type="region of interest" description="Disordered" evidence="7">
    <location>
        <begin position="27"/>
        <end position="173"/>
    </location>
</feature>
<proteinExistence type="inferred from homology"/>
<feature type="compositionally biased region" description="Polar residues" evidence="7">
    <location>
        <begin position="886"/>
        <end position="898"/>
    </location>
</feature>
<dbReference type="Pfam" id="PF16529">
    <property type="entry name" value="Ge1_WD40"/>
    <property type="match status" value="1"/>
</dbReference>
<accession>A0A2C9W0E3</accession>
<dbReference type="PROSITE" id="PS50082">
    <property type="entry name" value="WD_REPEATS_2"/>
    <property type="match status" value="1"/>
</dbReference>
<feature type="compositionally biased region" description="Low complexity" evidence="7">
    <location>
        <begin position="112"/>
        <end position="127"/>
    </location>
</feature>
<dbReference type="GO" id="GO:0031087">
    <property type="term" value="P:deadenylation-independent decapping of nuclear-transcribed mRNA"/>
    <property type="evidence" value="ECO:0000318"/>
    <property type="project" value="GO_Central"/>
</dbReference>
<feature type="compositionally biased region" description="Polar residues" evidence="7">
    <location>
        <begin position="906"/>
        <end position="925"/>
    </location>
</feature>
<comment type="caution">
    <text evidence="9">The sequence shown here is derived from an EMBL/GenBank/DDBJ whole genome shotgun (WGS) entry which is preliminary data.</text>
</comment>
<dbReference type="Proteomes" id="UP000091857">
    <property type="component" value="Chromosome 5"/>
</dbReference>
<evidence type="ECO:0000313" key="9">
    <source>
        <dbReference type="EMBL" id="OAY51331.1"/>
    </source>
</evidence>
<dbReference type="PANTHER" id="PTHR15598">
    <property type="entry name" value="ENHANCER OF MRNA-DECAPPING PROTEIN 4"/>
    <property type="match status" value="1"/>
</dbReference>
<evidence type="ECO:0000256" key="7">
    <source>
        <dbReference type="SAM" id="MobiDB-lite"/>
    </source>
</evidence>
<evidence type="ECO:0000313" key="10">
    <source>
        <dbReference type="Proteomes" id="UP000091857"/>
    </source>
</evidence>
<keyword evidence="3" id="KW-0963">Cytoplasm</keyword>
<keyword evidence="4 6" id="KW-0853">WD repeat</keyword>
<dbReference type="InterPro" id="IPR045152">
    <property type="entry name" value="EDC4-like"/>
</dbReference>
<dbReference type="GO" id="GO:0000932">
    <property type="term" value="C:P-body"/>
    <property type="evidence" value="ECO:0000318"/>
    <property type="project" value="GO_Central"/>
</dbReference>
<feature type="region of interest" description="Disordered" evidence="7">
    <location>
        <begin position="709"/>
        <end position="736"/>
    </location>
</feature>
<sequence length="1296" mass="141584">MASPNQQVPQFDMHKFFMPTATAIASSQNPSPNLIIPPPTSIPSSSYPPTGTHPNFPFPFPQQFHHLPSYSPPQDNHIHNHHHAPPPSPSPPISHMPPQRSLSYPTPPLQPQPQAQPQQQQQQNPSPRNNNDLSGAEIMALLRPPSSPLNQDPSPPPPQQHQHTPEFSNIVTPVGPIKMPSSKLPKGRWISGDHVVYDVDVRLQGEVHPQLEVTPITKYTSDPQLCLGRQIAVNKSYICYGLKQGNIRILNINTALRSLFRTQSQRVTDMAFFAEDVQLLASVGIDGRVNVWKISEGPDEEDKPQITGKTVIAVQIVGEGEIKNPRVCWHCYKQEILVVGVGKRVLRIDTNKIGKDGVYSSEVPLQCPVEKLIDGIQLVGKHDGEVTDLSMCQWMTTRLVSASMDGTIKIWEDLKAVPLVVLRPHDGQSVYSATFLTATDRPDHIILVTAGPQNREVKIWVSAKGEGWLLPSDADTLKCNQTLEVKSSVEPQAEEAFFNQVVALSQVGLLLLANAKRNAIYAIHLDYGTNPAVTRMDYISEFTVTMPILSLTGTSDVLHGQCVAQIYCVQTQAIQQYTLDLCQCLPPLLENMVSEKSDPNVSHDLTNVEEVAYLDSRGSNLSDIPKSSASVDVVTSHHSKPLVLTPSTSDAEIACVASSPLFLTHKGFTDVTVAASLERGPPPGDQSLNQPVIDYSVQPVDTIQTNVSDVTSLDSDSRTGEMKSTQDENSGILNPPVMFKHPTHLITPSEILMGASSPSNNNSEVKTEVEMSIQEVVVNNDVSNAEVDVKVVGETKSTQSDEFGLRGEPQNLIAEKKEKYFCSQASDLGIEMARECFSISAETYTMEETQHVNVAEFIAHPSRRSEEELVHDSTKETSEKVSKSSLPTIVQQSTTSNMKGKKQKGKNSQASGPSTASPSAFNSTDSFDEPTGPSSLPSTEAAFSQIFAMQEMLSQLVTTQKEMQKQMSNIVAVPVSKECRRLETTLGRSIEKALKANTDALWARFQEENAKTEKLFRDRTQQITNMISNFVNKDLTAMLEKAVKKEVTSVGPAVARTMSPVIEKTISSAISESFQRGVGDKAVNQLEKSVNSKLEATVARQIQAQFQISGKQALQDALKTGLEASVIPAFEMSCKAMFEQVDSAFRKGMIEHTTAAQQHFESAHSSLALALREAINSVSSLTQTLSGELAESQRKMVALAAAGTNSSAANPLVTQLSNGPLAGLREKVEMHVDPTKDLSRLISEHKYDEAFTIALQRSDVSIVSWLCSQVDLRGILATVPHIEPRSVALSSTAVGL</sequence>
<dbReference type="PANTHER" id="PTHR15598:SF5">
    <property type="entry name" value="ENHANCER OF MRNA-DECAPPING PROTEIN 4"/>
    <property type="match status" value="1"/>
</dbReference>
<gene>
    <name evidence="9" type="ORF">MANES_05G206100v8</name>
</gene>
<feature type="compositionally biased region" description="Basic and acidic residues" evidence="7">
    <location>
        <begin position="863"/>
        <end position="882"/>
    </location>
</feature>
<evidence type="ECO:0000256" key="3">
    <source>
        <dbReference type="ARBA" id="ARBA00022490"/>
    </source>
</evidence>
<comment type="similarity">
    <text evidence="2">Belongs to the WD repeat EDC4 family.</text>
</comment>
<dbReference type="FunFam" id="2.130.10.10:FF:000232">
    <property type="entry name" value="enhancer of mRNA-decapping protein 4"/>
    <property type="match status" value="1"/>
</dbReference>
<dbReference type="InterPro" id="IPR001680">
    <property type="entry name" value="WD40_rpt"/>
</dbReference>
<organism evidence="9 10">
    <name type="scientific">Manihot esculenta</name>
    <name type="common">Cassava</name>
    <name type="synonym">Jatropha manihot</name>
    <dbReference type="NCBI Taxonomy" id="3983"/>
    <lineage>
        <taxon>Eukaryota</taxon>
        <taxon>Viridiplantae</taxon>
        <taxon>Streptophyta</taxon>
        <taxon>Embryophyta</taxon>
        <taxon>Tracheophyta</taxon>
        <taxon>Spermatophyta</taxon>
        <taxon>Magnoliopsida</taxon>
        <taxon>eudicotyledons</taxon>
        <taxon>Gunneridae</taxon>
        <taxon>Pentapetalae</taxon>
        <taxon>rosids</taxon>
        <taxon>fabids</taxon>
        <taxon>Malpighiales</taxon>
        <taxon>Euphorbiaceae</taxon>
        <taxon>Crotonoideae</taxon>
        <taxon>Manihoteae</taxon>
        <taxon>Manihot</taxon>
    </lineage>
</organism>
<evidence type="ECO:0000256" key="4">
    <source>
        <dbReference type="ARBA" id="ARBA00022574"/>
    </source>
</evidence>
<evidence type="ECO:0000256" key="5">
    <source>
        <dbReference type="ARBA" id="ARBA00022737"/>
    </source>
</evidence>
<feature type="compositionally biased region" description="Basic and acidic residues" evidence="7">
    <location>
        <begin position="715"/>
        <end position="726"/>
    </location>
</feature>
<feature type="compositionally biased region" description="Pro residues" evidence="7">
    <location>
        <begin position="85"/>
        <end position="95"/>
    </location>
</feature>